<dbReference type="PANTHER" id="PTHR46401:SF2">
    <property type="entry name" value="GLYCOSYLTRANSFERASE WBBK-RELATED"/>
    <property type="match status" value="1"/>
</dbReference>
<dbReference type="AlphaFoldDB" id="A0A0W0ZJR9"/>
<evidence type="ECO:0000313" key="4">
    <source>
        <dbReference type="EMBL" id="KTD69660.1"/>
    </source>
</evidence>
<dbReference type="STRING" id="947033.Lste_2818"/>
<dbReference type="Proteomes" id="UP000054926">
    <property type="component" value="Unassembled WGS sequence"/>
</dbReference>
<dbReference type="EMBL" id="LNYY01000019">
    <property type="protein sequence ID" value="KTD69660.1"/>
    <property type="molecule type" value="Genomic_DNA"/>
</dbReference>
<proteinExistence type="predicted"/>
<feature type="domain" description="Glycosyl transferase family 1" evidence="2">
    <location>
        <begin position="191"/>
        <end position="344"/>
    </location>
</feature>
<dbReference type="CDD" id="cd03809">
    <property type="entry name" value="GT4_MtfB-like"/>
    <property type="match status" value="1"/>
</dbReference>
<dbReference type="SUPFAM" id="SSF53756">
    <property type="entry name" value="UDP-Glycosyltransferase/glycogen phosphorylase"/>
    <property type="match status" value="1"/>
</dbReference>
<dbReference type="RefSeq" id="WP_058511584.1">
    <property type="nucleotide sequence ID" value="NZ_LNYY01000019.1"/>
</dbReference>
<feature type="domain" description="Glycosyltransferase subfamily 4-like N-terminal" evidence="3">
    <location>
        <begin position="13"/>
        <end position="174"/>
    </location>
</feature>
<dbReference type="Gene3D" id="3.40.50.2000">
    <property type="entry name" value="Glycogen Phosphorylase B"/>
    <property type="match status" value="2"/>
</dbReference>
<dbReference type="OrthoDB" id="9801609at2"/>
<sequence length="383" mass="43670">MNILINAYSARLGGGQTYLKNLLDNLPSHPDLKIYLYVPDSLVLPASTAITRLTTRWPTQNPLLRAVWEKFVLPLTLKKLNIDVFFCPGGVVGTRAPKQCKTITMFRNMIPFDEGVYKKIPYGLQRLRNWMLARVMLKSMTAADLVIFISNYARTVIEKQTVLKKAVTIPHGIPAHFRQSKEGLSRPKFLPENNYILYVSKFDFYKHQYEVVNAYAKLPEDYRKQYSLVLVGGVDAIEYPRVLELIKEKSLSEQVHILGSVPYEELPAVYRFAYINIFASSCENCPNILLEAMSAGRPVLSSNVMPMPEFGGESVIYFSPYSADDLYEKMISLLSNEQLVHDYSTMVAQQSLLFDFPKTAIKTWSEIYNLFPINQVAHEHCLG</sequence>
<keyword evidence="5" id="KW-1185">Reference proteome</keyword>
<evidence type="ECO:0000313" key="5">
    <source>
        <dbReference type="Proteomes" id="UP000054926"/>
    </source>
</evidence>
<name>A0A0W0ZJR9_9GAMM</name>
<protein>
    <submittedName>
        <fullName evidence="4">Glycosyltransferase</fullName>
    </submittedName>
</protein>
<dbReference type="PANTHER" id="PTHR46401">
    <property type="entry name" value="GLYCOSYLTRANSFERASE WBBK-RELATED"/>
    <property type="match status" value="1"/>
</dbReference>
<dbReference type="Pfam" id="PF00534">
    <property type="entry name" value="Glycos_transf_1"/>
    <property type="match status" value="1"/>
</dbReference>
<evidence type="ECO:0000256" key="1">
    <source>
        <dbReference type="ARBA" id="ARBA00022679"/>
    </source>
</evidence>
<accession>A0A0W0ZJR9</accession>
<keyword evidence="1 4" id="KW-0808">Transferase</keyword>
<organism evidence="4 5">
    <name type="scientific">Legionella steelei</name>
    <dbReference type="NCBI Taxonomy" id="947033"/>
    <lineage>
        <taxon>Bacteria</taxon>
        <taxon>Pseudomonadati</taxon>
        <taxon>Pseudomonadota</taxon>
        <taxon>Gammaproteobacteria</taxon>
        <taxon>Legionellales</taxon>
        <taxon>Legionellaceae</taxon>
        <taxon>Legionella</taxon>
    </lineage>
</organism>
<gene>
    <name evidence="4" type="ORF">Lste_2818</name>
</gene>
<dbReference type="Pfam" id="PF13439">
    <property type="entry name" value="Glyco_transf_4"/>
    <property type="match status" value="1"/>
</dbReference>
<evidence type="ECO:0000259" key="3">
    <source>
        <dbReference type="Pfam" id="PF13439"/>
    </source>
</evidence>
<evidence type="ECO:0000259" key="2">
    <source>
        <dbReference type="Pfam" id="PF00534"/>
    </source>
</evidence>
<reference evidence="4 5" key="1">
    <citation type="submission" date="2015-11" db="EMBL/GenBank/DDBJ databases">
        <title>Genomic analysis of 38 Legionella species identifies large and diverse effector repertoires.</title>
        <authorList>
            <person name="Burstein D."/>
            <person name="Amaro F."/>
            <person name="Zusman T."/>
            <person name="Lifshitz Z."/>
            <person name="Cohen O."/>
            <person name="Gilbert J.A."/>
            <person name="Pupko T."/>
            <person name="Shuman H.A."/>
            <person name="Segal G."/>
        </authorList>
    </citation>
    <scope>NUCLEOTIDE SEQUENCE [LARGE SCALE GENOMIC DNA]</scope>
    <source>
        <strain evidence="4 5">IMVS3376</strain>
    </source>
</reference>
<dbReference type="GO" id="GO:0009103">
    <property type="term" value="P:lipopolysaccharide biosynthetic process"/>
    <property type="evidence" value="ECO:0007669"/>
    <property type="project" value="TreeGrafter"/>
</dbReference>
<dbReference type="InterPro" id="IPR001296">
    <property type="entry name" value="Glyco_trans_1"/>
</dbReference>
<comment type="caution">
    <text evidence="4">The sequence shown here is derived from an EMBL/GenBank/DDBJ whole genome shotgun (WGS) entry which is preliminary data.</text>
</comment>
<dbReference type="PATRIC" id="fig|947033.5.peg.2988"/>
<dbReference type="GO" id="GO:0016757">
    <property type="term" value="F:glycosyltransferase activity"/>
    <property type="evidence" value="ECO:0007669"/>
    <property type="project" value="InterPro"/>
</dbReference>
<dbReference type="InterPro" id="IPR028098">
    <property type="entry name" value="Glyco_trans_4-like_N"/>
</dbReference>